<protein>
    <recommendedName>
        <fullName evidence="10">Major facilitator superfamily (MFS) profile domain-containing protein</fullName>
    </recommendedName>
</protein>
<evidence type="ECO:0000256" key="5">
    <source>
        <dbReference type="ARBA" id="ARBA00023136"/>
    </source>
</evidence>
<dbReference type="AlphaFoldDB" id="M2M0S8"/>
<evidence type="ECO:0008006" key="10">
    <source>
        <dbReference type="Google" id="ProtNLM"/>
    </source>
</evidence>
<dbReference type="Proteomes" id="UP000011761">
    <property type="component" value="Unassembled WGS sequence"/>
</dbReference>
<name>M2M0S8_BAUPA</name>
<feature type="transmembrane region" description="Helical" evidence="7">
    <location>
        <begin position="441"/>
        <end position="460"/>
    </location>
</feature>
<keyword evidence="4 7" id="KW-1133">Transmembrane helix</keyword>
<dbReference type="InterPro" id="IPR011701">
    <property type="entry name" value="MFS"/>
</dbReference>
<keyword evidence="9" id="KW-1185">Reference proteome</keyword>
<dbReference type="Pfam" id="PF07690">
    <property type="entry name" value="MFS_1"/>
    <property type="match status" value="1"/>
</dbReference>
<dbReference type="CDD" id="cd17323">
    <property type="entry name" value="MFS_Tpo1_MDR_like"/>
    <property type="match status" value="1"/>
</dbReference>
<reference evidence="8 9" key="1">
    <citation type="journal article" date="2012" name="PLoS Pathog.">
        <title>Diverse lifestyles and strategies of plant pathogenesis encoded in the genomes of eighteen Dothideomycetes fungi.</title>
        <authorList>
            <person name="Ohm R.A."/>
            <person name="Feau N."/>
            <person name="Henrissat B."/>
            <person name="Schoch C.L."/>
            <person name="Horwitz B.A."/>
            <person name="Barry K.W."/>
            <person name="Condon B.J."/>
            <person name="Copeland A.C."/>
            <person name="Dhillon B."/>
            <person name="Glaser F."/>
            <person name="Hesse C.N."/>
            <person name="Kosti I."/>
            <person name="LaButti K."/>
            <person name="Lindquist E.A."/>
            <person name="Lucas S."/>
            <person name="Salamov A.A."/>
            <person name="Bradshaw R.E."/>
            <person name="Ciuffetti L."/>
            <person name="Hamelin R.C."/>
            <person name="Kema G.H.J."/>
            <person name="Lawrence C."/>
            <person name="Scott J.A."/>
            <person name="Spatafora J.W."/>
            <person name="Turgeon B.G."/>
            <person name="de Wit P.J.G.M."/>
            <person name="Zhong S."/>
            <person name="Goodwin S.B."/>
            <person name="Grigoriev I.V."/>
        </authorList>
    </citation>
    <scope>NUCLEOTIDE SEQUENCE [LARGE SCALE GENOMIC DNA]</scope>
    <source>
        <strain evidence="8 9">UAMH 10762</strain>
    </source>
</reference>
<dbReference type="eggNOG" id="KOG0255">
    <property type="taxonomic scope" value="Eukaryota"/>
</dbReference>
<dbReference type="PANTHER" id="PTHR23502">
    <property type="entry name" value="MAJOR FACILITATOR SUPERFAMILY"/>
    <property type="match status" value="1"/>
</dbReference>
<dbReference type="SUPFAM" id="SSF103473">
    <property type="entry name" value="MFS general substrate transporter"/>
    <property type="match status" value="1"/>
</dbReference>
<evidence type="ECO:0000256" key="4">
    <source>
        <dbReference type="ARBA" id="ARBA00022989"/>
    </source>
</evidence>
<evidence type="ECO:0000256" key="2">
    <source>
        <dbReference type="ARBA" id="ARBA00008335"/>
    </source>
</evidence>
<feature type="transmembrane region" description="Helical" evidence="7">
    <location>
        <begin position="101"/>
        <end position="120"/>
    </location>
</feature>
<gene>
    <name evidence="8" type="ORF">BAUCODRAFT_177171</name>
</gene>
<dbReference type="GeneID" id="19109477"/>
<keyword evidence="3 7" id="KW-0812">Transmembrane</keyword>
<feature type="transmembrane region" description="Helical" evidence="7">
    <location>
        <begin position="353"/>
        <end position="373"/>
    </location>
</feature>
<feature type="transmembrane region" description="Helical" evidence="7">
    <location>
        <begin position="162"/>
        <end position="184"/>
    </location>
</feature>
<keyword evidence="5 7" id="KW-0472">Membrane</keyword>
<feature type="region of interest" description="Disordered" evidence="6">
    <location>
        <begin position="478"/>
        <end position="498"/>
    </location>
</feature>
<feature type="transmembrane region" description="Helical" evidence="7">
    <location>
        <begin position="190"/>
        <end position="213"/>
    </location>
</feature>
<feature type="region of interest" description="Disordered" evidence="6">
    <location>
        <begin position="1"/>
        <end position="23"/>
    </location>
</feature>
<dbReference type="EMBL" id="KB445550">
    <property type="protein sequence ID" value="EMD00623.1"/>
    <property type="molecule type" value="Genomic_DNA"/>
</dbReference>
<evidence type="ECO:0000313" key="8">
    <source>
        <dbReference type="EMBL" id="EMD00623.1"/>
    </source>
</evidence>
<comment type="similarity">
    <text evidence="2">Belongs to the major facilitator superfamily.</text>
</comment>
<organism evidence="8 9">
    <name type="scientific">Baudoinia panamericana (strain UAMH 10762)</name>
    <name type="common">Angels' share fungus</name>
    <name type="synonym">Baudoinia compniacensis (strain UAMH 10762)</name>
    <dbReference type="NCBI Taxonomy" id="717646"/>
    <lineage>
        <taxon>Eukaryota</taxon>
        <taxon>Fungi</taxon>
        <taxon>Dikarya</taxon>
        <taxon>Ascomycota</taxon>
        <taxon>Pezizomycotina</taxon>
        <taxon>Dothideomycetes</taxon>
        <taxon>Dothideomycetidae</taxon>
        <taxon>Mycosphaerellales</taxon>
        <taxon>Teratosphaeriaceae</taxon>
        <taxon>Baudoinia</taxon>
    </lineage>
</organism>
<feature type="transmembrane region" description="Helical" evidence="7">
    <location>
        <begin position="411"/>
        <end position="429"/>
    </location>
</feature>
<comment type="subcellular location">
    <subcellularLocation>
        <location evidence="1">Membrane</location>
        <topology evidence="1">Multi-pass membrane protein</topology>
    </subcellularLocation>
</comment>
<dbReference type="Gene3D" id="1.20.1250.20">
    <property type="entry name" value="MFS general substrate transporter like domains"/>
    <property type="match status" value="1"/>
</dbReference>
<proteinExistence type="inferred from homology"/>
<dbReference type="RefSeq" id="XP_007671807.1">
    <property type="nucleotide sequence ID" value="XM_007673617.1"/>
</dbReference>
<evidence type="ECO:0000256" key="6">
    <source>
        <dbReference type="SAM" id="MobiDB-lite"/>
    </source>
</evidence>
<dbReference type="FunFam" id="1.20.1250.20:FF:000082">
    <property type="entry name" value="MFS multidrug transporter, putative"/>
    <property type="match status" value="1"/>
</dbReference>
<feature type="transmembrane region" description="Helical" evidence="7">
    <location>
        <begin position="304"/>
        <end position="326"/>
    </location>
</feature>
<dbReference type="GO" id="GO:0022857">
    <property type="term" value="F:transmembrane transporter activity"/>
    <property type="evidence" value="ECO:0007669"/>
    <property type="project" value="InterPro"/>
</dbReference>
<dbReference type="InterPro" id="IPR036259">
    <property type="entry name" value="MFS_trans_sf"/>
</dbReference>
<dbReference type="OMA" id="FWGWSFY"/>
<evidence type="ECO:0000256" key="1">
    <source>
        <dbReference type="ARBA" id="ARBA00004141"/>
    </source>
</evidence>
<dbReference type="KEGG" id="bcom:BAUCODRAFT_177171"/>
<feature type="transmembrane region" description="Helical" evidence="7">
    <location>
        <begin position="262"/>
        <end position="284"/>
    </location>
</feature>
<dbReference type="HOGENOM" id="CLU_008455_11_5_1"/>
<dbReference type="PANTHER" id="PTHR23502:SF24">
    <property type="entry name" value="TRANSPORTER, PUTATIVE-RELATED"/>
    <property type="match status" value="1"/>
</dbReference>
<feature type="transmembrane region" description="Helical" evidence="7">
    <location>
        <begin position="126"/>
        <end position="150"/>
    </location>
</feature>
<accession>M2M0S8</accession>
<evidence type="ECO:0000256" key="7">
    <source>
        <dbReference type="SAM" id="Phobius"/>
    </source>
</evidence>
<sequence length="498" mass="55170">MAGDDSLSEKRRLVRFEPHDPENPQNWPQWRKLLAWLPIIPVDLCVSFGASGYSPATTKFTQAFGVSSEVGILGLSMYTIALALGPMLNAPLSEYYGRLPIYIISYALSLPFYVGCALAPNLGGFLAMRFFCGLFQSVTIAALGGTIADLYTAHHTGYPMSVFLWAAVGGSSIGFFLLSFVAQYRPWYDIFWALLGISGGCWGVMSACLLYCGETRHSVILRRRANRLRKQTGDTTFDVPDDYRRTDFSTLMRVTQTRPFRFLLHEAIIFMGALYNGYLYGISFLLNGAFTLVFGPHGHGFDTLHIGLCFLGIAGGVTVGPLTNILQEQYYQRRVRAVDGANVPEARVMMGKIAAVTLPISLFWFAWTTYSFVHPAVPIVATALFGWSFYTILLMTYTYTEDSYKQYSASALAGLGFVRNILGGGFPLFGNQMFENEGYQWAGSILAFLSLVLVPIPFVLDRYGFELRKRSPWAREHLDEKGGQIAEDAGGEEGPAQA</sequence>
<evidence type="ECO:0000313" key="9">
    <source>
        <dbReference type="Proteomes" id="UP000011761"/>
    </source>
</evidence>
<feature type="transmembrane region" description="Helical" evidence="7">
    <location>
        <begin position="33"/>
        <end position="50"/>
    </location>
</feature>
<evidence type="ECO:0000256" key="3">
    <source>
        <dbReference type="ARBA" id="ARBA00022692"/>
    </source>
</evidence>
<feature type="transmembrane region" description="Helical" evidence="7">
    <location>
        <begin position="379"/>
        <end position="399"/>
    </location>
</feature>
<dbReference type="GO" id="GO:0005886">
    <property type="term" value="C:plasma membrane"/>
    <property type="evidence" value="ECO:0007669"/>
    <property type="project" value="TreeGrafter"/>
</dbReference>
<feature type="transmembrane region" description="Helical" evidence="7">
    <location>
        <begin position="70"/>
        <end position="89"/>
    </location>
</feature>
<dbReference type="OrthoDB" id="3936150at2759"/>
<feature type="compositionally biased region" description="Basic and acidic residues" evidence="6">
    <location>
        <begin position="7"/>
        <end position="22"/>
    </location>
</feature>